<reference evidence="7" key="1">
    <citation type="submission" date="2022-01" db="EMBL/GenBank/DDBJ databases">
        <title>Genome Sequence Resource for Two Populations of Ditylenchus destructor, the Migratory Endoparasitic Phytonematode.</title>
        <authorList>
            <person name="Zhang H."/>
            <person name="Lin R."/>
            <person name="Xie B."/>
        </authorList>
    </citation>
    <scope>NUCLEOTIDE SEQUENCE</scope>
    <source>
        <strain evidence="7">BazhouSP</strain>
    </source>
</reference>
<dbReference type="InterPro" id="IPR029071">
    <property type="entry name" value="Ubiquitin-like_domsf"/>
</dbReference>
<accession>A0AAD4MHL6</accession>
<dbReference type="InterPro" id="IPR017907">
    <property type="entry name" value="Znf_RING_CS"/>
</dbReference>
<evidence type="ECO:0000256" key="1">
    <source>
        <dbReference type="ARBA" id="ARBA00022723"/>
    </source>
</evidence>
<dbReference type="EMBL" id="JAKKPZ010000393">
    <property type="protein sequence ID" value="KAI1695550.1"/>
    <property type="molecule type" value="Genomic_DNA"/>
</dbReference>
<feature type="domain" description="Ubiquitin-like" evidence="5">
    <location>
        <begin position="123"/>
        <end position="178"/>
    </location>
</feature>
<dbReference type="InterPro" id="IPR001841">
    <property type="entry name" value="Znf_RING"/>
</dbReference>
<dbReference type="GO" id="GO:0061630">
    <property type="term" value="F:ubiquitin protein ligase activity"/>
    <property type="evidence" value="ECO:0007669"/>
    <property type="project" value="TreeGrafter"/>
</dbReference>
<evidence type="ECO:0000259" key="6">
    <source>
        <dbReference type="PROSITE" id="PS50089"/>
    </source>
</evidence>
<dbReference type="SMART" id="SM00184">
    <property type="entry name" value="RING"/>
    <property type="match status" value="1"/>
</dbReference>
<dbReference type="AlphaFoldDB" id="A0AAD4MHL6"/>
<dbReference type="InterPro" id="IPR018957">
    <property type="entry name" value="Znf_C3HC4_RING-type"/>
</dbReference>
<dbReference type="PROSITE" id="PS50053">
    <property type="entry name" value="UBIQUITIN_2"/>
    <property type="match status" value="1"/>
</dbReference>
<dbReference type="Pfam" id="PF00097">
    <property type="entry name" value="zf-C3HC4"/>
    <property type="match status" value="1"/>
</dbReference>
<proteinExistence type="predicted"/>
<dbReference type="PROSITE" id="PS50089">
    <property type="entry name" value="ZF_RING_2"/>
    <property type="match status" value="1"/>
</dbReference>
<dbReference type="Pfam" id="PF00240">
    <property type="entry name" value="ubiquitin"/>
    <property type="match status" value="1"/>
</dbReference>
<evidence type="ECO:0000256" key="4">
    <source>
        <dbReference type="PROSITE-ProRule" id="PRU00175"/>
    </source>
</evidence>
<keyword evidence="2 4" id="KW-0863">Zinc-finger</keyword>
<keyword evidence="8" id="KW-1185">Reference proteome</keyword>
<dbReference type="SUPFAM" id="SSF57850">
    <property type="entry name" value="RING/U-box"/>
    <property type="match status" value="1"/>
</dbReference>
<evidence type="ECO:0000256" key="2">
    <source>
        <dbReference type="ARBA" id="ARBA00022771"/>
    </source>
</evidence>
<evidence type="ECO:0000313" key="7">
    <source>
        <dbReference type="EMBL" id="KAI1695550.1"/>
    </source>
</evidence>
<keyword evidence="3" id="KW-0862">Zinc</keyword>
<sequence>MSNTDDEKHLRCGICTEFYVEPKSLNCGHTFCLKCVETMTADGAIVCPECRKSTTIPPEGLPTIYAIMDGLSHSIRNLLSPIIHRTPSLASLTSAADTADTFSIRFLKFDGSAFTLEGFHTYDDVSDVKPRVAHRIGLPTDTFYLLFCGRCLADDKALDEYGIKAGSTVHVMFRLKGGNAQ</sequence>
<dbReference type="PANTHER" id="PTHR25462">
    <property type="entry name" value="BONUS, ISOFORM C-RELATED"/>
    <property type="match status" value="1"/>
</dbReference>
<dbReference type="Gene3D" id="3.10.20.90">
    <property type="entry name" value="Phosphatidylinositol 3-kinase Catalytic Subunit, Chain A, domain 1"/>
    <property type="match status" value="1"/>
</dbReference>
<evidence type="ECO:0000256" key="3">
    <source>
        <dbReference type="ARBA" id="ARBA00022833"/>
    </source>
</evidence>
<dbReference type="PANTHER" id="PTHR25462:SF291">
    <property type="entry name" value="E3 UBIQUITIN-PROTEIN LIGASE TRIM45"/>
    <property type="match status" value="1"/>
</dbReference>
<dbReference type="GO" id="GO:0008270">
    <property type="term" value="F:zinc ion binding"/>
    <property type="evidence" value="ECO:0007669"/>
    <property type="project" value="UniProtKB-KW"/>
</dbReference>
<dbReference type="SUPFAM" id="SSF54236">
    <property type="entry name" value="Ubiquitin-like"/>
    <property type="match status" value="1"/>
</dbReference>
<protein>
    <submittedName>
        <fullName evidence="7">Ubiquitin family domain-containing protein</fullName>
    </submittedName>
</protein>
<evidence type="ECO:0000313" key="8">
    <source>
        <dbReference type="Proteomes" id="UP001201812"/>
    </source>
</evidence>
<name>A0AAD4MHL6_9BILA</name>
<dbReference type="SMART" id="SM00213">
    <property type="entry name" value="UBQ"/>
    <property type="match status" value="1"/>
</dbReference>
<gene>
    <name evidence="7" type="ORF">DdX_19522</name>
</gene>
<evidence type="ECO:0000259" key="5">
    <source>
        <dbReference type="PROSITE" id="PS50053"/>
    </source>
</evidence>
<keyword evidence="1" id="KW-0479">Metal-binding</keyword>
<dbReference type="Gene3D" id="3.30.40.10">
    <property type="entry name" value="Zinc/RING finger domain, C3HC4 (zinc finger)"/>
    <property type="match status" value="1"/>
</dbReference>
<dbReference type="PROSITE" id="PS00518">
    <property type="entry name" value="ZF_RING_1"/>
    <property type="match status" value="1"/>
</dbReference>
<organism evidence="7 8">
    <name type="scientific">Ditylenchus destructor</name>
    <dbReference type="NCBI Taxonomy" id="166010"/>
    <lineage>
        <taxon>Eukaryota</taxon>
        <taxon>Metazoa</taxon>
        <taxon>Ecdysozoa</taxon>
        <taxon>Nematoda</taxon>
        <taxon>Chromadorea</taxon>
        <taxon>Rhabditida</taxon>
        <taxon>Tylenchina</taxon>
        <taxon>Tylenchomorpha</taxon>
        <taxon>Sphaerularioidea</taxon>
        <taxon>Anguinidae</taxon>
        <taxon>Anguininae</taxon>
        <taxon>Ditylenchus</taxon>
    </lineage>
</organism>
<feature type="domain" description="RING-type" evidence="6">
    <location>
        <begin position="12"/>
        <end position="51"/>
    </location>
</feature>
<dbReference type="CDD" id="cd17039">
    <property type="entry name" value="Ubl_ubiquitin_like"/>
    <property type="match status" value="1"/>
</dbReference>
<comment type="caution">
    <text evidence="7">The sequence shown here is derived from an EMBL/GenBank/DDBJ whole genome shotgun (WGS) entry which is preliminary data.</text>
</comment>
<dbReference type="Proteomes" id="UP001201812">
    <property type="component" value="Unassembled WGS sequence"/>
</dbReference>
<dbReference type="InterPro" id="IPR013083">
    <property type="entry name" value="Znf_RING/FYVE/PHD"/>
</dbReference>
<dbReference type="InterPro" id="IPR047153">
    <property type="entry name" value="TRIM45/56/19-like"/>
</dbReference>
<dbReference type="InterPro" id="IPR000626">
    <property type="entry name" value="Ubiquitin-like_dom"/>
</dbReference>